<dbReference type="KEGG" id="mox:DAMO_0371"/>
<evidence type="ECO:0000256" key="1">
    <source>
        <dbReference type="SAM" id="MobiDB-lite"/>
    </source>
</evidence>
<dbReference type="GO" id="GO:0016829">
    <property type="term" value="F:lyase activity"/>
    <property type="evidence" value="ECO:0007669"/>
    <property type="project" value="UniProtKB-KW"/>
</dbReference>
<feature type="region of interest" description="Disordered" evidence="1">
    <location>
        <begin position="34"/>
        <end position="81"/>
    </location>
</feature>
<protein>
    <submittedName>
        <fullName evidence="2">Putative 3-hydroxydecanoyl-ACP dehydratase</fullName>
        <ecNumber evidence="2">4.2.1.60</ecNumber>
    </submittedName>
</protein>
<proteinExistence type="predicted"/>
<reference evidence="2 3" key="1">
    <citation type="journal article" date="2010" name="Nature">
        <title>Nitrite-driven anaerobic methane oxidation by oxygenic bacteria.</title>
        <authorList>
            <person name="Ettwig K.F."/>
            <person name="Butler M.K."/>
            <person name="Le Paslier D."/>
            <person name="Pelletier E."/>
            <person name="Mangenot S."/>
            <person name="Kuypers M.M.M."/>
            <person name="Schreiber F."/>
            <person name="Dutilh B.E."/>
            <person name="Zedelius J."/>
            <person name="de Beer D."/>
            <person name="Gloerich J."/>
            <person name="Wessels H.J.C.T."/>
            <person name="van Allen T."/>
            <person name="Luesken F."/>
            <person name="Wu M."/>
            <person name="van de Pas-Schoonen K.T."/>
            <person name="Op den Camp H.J.M."/>
            <person name="Janssen-Megens E.M."/>
            <person name="Francoijs K-J."/>
            <person name="Stunnenberg H."/>
            <person name="Weissenbach J."/>
            <person name="Jetten M.S.M."/>
            <person name="Strous M."/>
        </authorList>
    </citation>
    <scope>NUCLEOTIDE SEQUENCE [LARGE SCALE GENOMIC DNA]</scope>
</reference>
<dbReference type="EMBL" id="FP565575">
    <property type="protein sequence ID" value="CBE67455.1"/>
    <property type="molecule type" value="Genomic_DNA"/>
</dbReference>
<evidence type="ECO:0000313" key="3">
    <source>
        <dbReference type="Proteomes" id="UP000006898"/>
    </source>
</evidence>
<dbReference type="HOGENOM" id="CLU_1406477_0_0_0"/>
<evidence type="ECO:0000313" key="2">
    <source>
        <dbReference type="EMBL" id="CBE67455.1"/>
    </source>
</evidence>
<dbReference type="STRING" id="671143.DAMO_0371"/>
<organism evidence="2 3">
    <name type="scientific">Methylomirabilis oxygeniifera</name>
    <dbReference type="NCBI Taxonomy" id="671143"/>
    <lineage>
        <taxon>Bacteria</taxon>
        <taxon>Candidatus Methylomirabilota</taxon>
        <taxon>Candidatus Methylomirabilia</taxon>
        <taxon>Candidatus Methylomirabilales</taxon>
        <taxon>Candidatus Methylomirabilaceae</taxon>
        <taxon>Candidatus Methylomirabilis</taxon>
    </lineage>
</organism>
<sequence length="193" mass="21690">MGKVGEIDALTTIDEALSALEDPHARSRVLSWALNKYSSETRPPADDVAKTRMPRTGNKRSKKKPSDAKGRARGKSKASLSMVRDLNLKPKGKKSLDEFVEDKKPISHYEKSTVAAYYLRHELSLPAISANHIYTCFKHMKWRIPADLFNTLAYTASQYGWLDTSNRDDIKVTTMGENLVEHDLPKGKGSKKK</sequence>
<dbReference type="Proteomes" id="UP000006898">
    <property type="component" value="Chromosome"/>
</dbReference>
<dbReference type="eggNOG" id="ENOG50330PH">
    <property type="taxonomic scope" value="Bacteria"/>
</dbReference>
<keyword evidence="2" id="KW-0456">Lyase</keyword>
<dbReference type="AlphaFoldDB" id="D5MJ90"/>
<dbReference type="EC" id="4.2.1.60" evidence="2"/>
<accession>D5MJ90</accession>
<gene>
    <name evidence="2" type="ORF">DAMO_0371</name>
</gene>
<name>D5MJ90_METO1</name>